<dbReference type="FunCoup" id="A0A8I3PW71">
    <property type="interactions" value="1021"/>
</dbReference>
<feature type="coiled-coil region" evidence="3">
    <location>
        <begin position="482"/>
        <end position="512"/>
    </location>
</feature>
<evidence type="ECO:0000256" key="2">
    <source>
        <dbReference type="ARBA" id="ARBA00017475"/>
    </source>
</evidence>
<dbReference type="PANTHER" id="PTHR13245">
    <property type="entry name" value="RRP15-LIKE PROTEIN"/>
    <property type="match status" value="1"/>
</dbReference>
<protein>
    <recommendedName>
        <fullName evidence="2">RRP15-like protein</fullName>
    </recommendedName>
</protein>
<keyword evidence="3" id="KW-0175">Coiled coil</keyword>
<dbReference type="GO" id="GO:0030687">
    <property type="term" value="C:preribosome, large subunit precursor"/>
    <property type="evidence" value="ECO:0000318"/>
    <property type="project" value="GO_Central"/>
</dbReference>
<evidence type="ECO:0000313" key="5">
    <source>
        <dbReference type="Ensembl" id="ENSCAFP00845038928.1"/>
    </source>
</evidence>
<feature type="region of interest" description="Disordered" evidence="4">
    <location>
        <begin position="591"/>
        <end position="656"/>
    </location>
</feature>
<feature type="compositionally biased region" description="Low complexity" evidence="4">
    <location>
        <begin position="305"/>
        <end position="317"/>
    </location>
</feature>
<dbReference type="AlphaFoldDB" id="A0A8I3PW71"/>
<evidence type="ECO:0000256" key="4">
    <source>
        <dbReference type="SAM" id="MobiDB-lite"/>
    </source>
</evidence>
<dbReference type="Ensembl" id="ENSCAFT00845049630.1">
    <property type="protein sequence ID" value="ENSCAFP00845038928.1"/>
    <property type="gene ID" value="ENSCAFG00845028121.1"/>
</dbReference>
<evidence type="ECO:0000313" key="6">
    <source>
        <dbReference type="Proteomes" id="UP000805418"/>
    </source>
</evidence>
<evidence type="ECO:0000256" key="1">
    <source>
        <dbReference type="ARBA" id="ARBA00007462"/>
    </source>
</evidence>
<dbReference type="GeneTree" id="ENSGT00390000001960"/>
<feature type="compositionally biased region" description="Polar residues" evidence="4">
    <location>
        <begin position="593"/>
        <end position="603"/>
    </location>
</feature>
<sequence>SCLSGELPGGRQVHLPEAASGGSYLEGGRGTCQKLPQGGATWREAGAPARSCLRGELPGGRQGHLPEAASGGSYLEGGRGTCQKLPQGGATWREAGAPARSCLSGALPGGRRDTCLWLPQRGATWREAGAPACGCLRGELPGGRQGHLPVAASGGSYLEGGRCTCLWLPQGGATWREAGAPVSLAPAGRYLEEAGVGTAGRPGPGQGPPRTQGALFVLRLEPRKAFVAGLGLRAEDGRGVAASRCGSAAARGRGAPSPSSSRTPPAGPRERHPEAAPSARAAQRRRGARLPRDPPPPPPRPKPFPAGAAAGAGARPAVLPPIPVAGSSPGSRAGRPRPGTSCGRNQTPKLLRLPPVAAPTGRFRWRGNMAAAARDSRVGAGKKLKNSLKKKQRKKMQMVAGAVASELEDEGKDAADGGGSARSCGLEKDHFSSDEAVEADNEDEVEPYGNGNENAAEASVGTDMGWADAMAKILNRKTPKSKPSILVKNRELEKEKEKLKQERLEKRKQLDKKREWEMMCRVKPDVVKDKETERNLQRIATRGVVQLFNAVQKHQKNVDEKVKEAGSSIRKRAKLISTVSKKDFISVLRGMDASTSEKSSTGKNLKAKQTEAKSEESPGWTILRDDFMMGASMKDWDKESDGVDNSEPGSGSDFDT</sequence>
<reference evidence="5" key="3">
    <citation type="submission" date="2025-09" db="UniProtKB">
        <authorList>
            <consortium name="Ensembl"/>
        </authorList>
    </citation>
    <scope>IDENTIFICATION</scope>
    <source>
        <strain evidence="5">Boxer</strain>
    </source>
</reference>
<accession>A0A8I3PW71</accession>
<feature type="region of interest" description="Disordered" evidence="4">
    <location>
        <begin position="372"/>
        <end position="459"/>
    </location>
</feature>
<dbReference type="GO" id="GO:0000460">
    <property type="term" value="P:maturation of 5.8S rRNA"/>
    <property type="evidence" value="ECO:0000318"/>
    <property type="project" value="GO_Central"/>
</dbReference>
<comment type="similarity">
    <text evidence="1">Belongs to the RRP15 family.</text>
</comment>
<feature type="compositionally biased region" description="Acidic residues" evidence="4">
    <location>
        <begin position="435"/>
        <end position="446"/>
    </location>
</feature>
<feature type="region of interest" description="Disordered" evidence="4">
    <location>
        <begin position="245"/>
        <end position="350"/>
    </location>
</feature>
<feature type="compositionally biased region" description="Low complexity" evidence="4">
    <location>
        <begin position="245"/>
        <end position="264"/>
    </location>
</feature>
<dbReference type="Proteomes" id="UP000805418">
    <property type="component" value="Chromosome 38"/>
</dbReference>
<dbReference type="GO" id="GO:0000470">
    <property type="term" value="P:maturation of LSU-rRNA"/>
    <property type="evidence" value="ECO:0000318"/>
    <property type="project" value="GO_Central"/>
</dbReference>
<feature type="region of interest" description="Disordered" evidence="4">
    <location>
        <begin position="1"/>
        <end position="27"/>
    </location>
</feature>
<reference evidence="5" key="1">
    <citation type="submission" date="2020-03" db="EMBL/GenBank/DDBJ databases">
        <title>Long-read based genome assembly of a Labrador retriever dog.</title>
        <authorList>
            <person name="Eory L."/>
            <person name="Zhang W."/>
            <person name="Schoenebeck J."/>
        </authorList>
    </citation>
    <scope>NUCLEOTIDE SEQUENCE [LARGE SCALE GENOMIC DNA]</scope>
    <source>
        <strain evidence="5">Labrador retriever</strain>
    </source>
</reference>
<reference evidence="5" key="2">
    <citation type="submission" date="2025-08" db="UniProtKB">
        <authorList>
            <consortium name="Ensembl"/>
        </authorList>
    </citation>
    <scope>IDENTIFICATION</scope>
    <source>
        <strain evidence="5">Boxer</strain>
    </source>
</reference>
<proteinExistence type="inferred from homology"/>
<gene>
    <name evidence="5" type="primary">RRP15</name>
</gene>
<evidence type="ECO:0000256" key="3">
    <source>
        <dbReference type="SAM" id="Coils"/>
    </source>
</evidence>
<organism evidence="5 6">
    <name type="scientific">Canis lupus familiaris</name>
    <name type="common">Dog</name>
    <name type="synonym">Canis familiaris</name>
    <dbReference type="NCBI Taxonomy" id="9615"/>
    <lineage>
        <taxon>Eukaryota</taxon>
        <taxon>Metazoa</taxon>
        <taxon>Chordata</taxon>
        <taxon>Craniata</taxon>
        <taxon>Vertebrata</taxon>
        <taxon>Euteleostomi</taxon>
        <taxon>Mammalia</taxon>
        <taxon>Eutheria</taxon>
        <taxon>Laurasiatheria</taxon>
        <taxon>Carnivora</taxon>
        <taxon>Caniformia</taxon>
        <taxon>Canidae</taxon>
        <taxon>Canis</taxon>
    </lineage>
</organism>
<dbReference type="Pfam" id="PF07890">
    <property type="entry name" value="Rrp15p"/>
    <property type="match status" value="1"/>
</dbReference>
<dbReference type="InterPro" id="IPR012459">
    <property type="entry name" value="Rrp15"/>
</dbReference>
<feature type="compositionally biased region" description="Pro residues" evidence="4">
    <location>
        <begin position="293"/>
        <end position="304"/>
    </location>
</feature>
<name>A0A8I3PW71_CANLF</name>
<dbReference type="OrthoDB" id="20949at2759"/>
<feature type="compositionally biased region" description="Basic residues" evidence="4">
    <location>
        <begin position="380"/>
        <end position="396"/>
    </location>
</feature>
<dbReference type="PANTHER" id="PTHR13245:SF14">
    <property type="entry name" value="RRP15-LIKE PROTEIN"/>
    <property type="match status" value="1"/>
</dbReference>
<keyword evidence="6" id="KW-1185">Reference proteome</keyword>